<dbReference type="Gene3D" id="1.10.10.10">
    <property type="entry name" value="Winged helix-like DNA-binding domain superfamily/Winged helix DNA-binding domain"/>
    <property type="match status" value="1"/>
</dbReference>
<sequence>MDDPLETSELLAFSKAVEARSLSRAAAELGVPRATISRRLARLEERLGVRLLRRTTRSLALTDAGEALHRHARIVLDAVHHAEASVRKTDDAVRGELRVSVPPMTGTSFSAMICDFSRRYPEVRLHVHSTTQHVDLQRGGYDVALRAATALEPGLVARTLAREPTLAVASPAYLEAHGTPRSRRDLRHHRCLMGFARGELPQTHWPFAGGKFQIEGALFANDVYLLCDAALEGLGIALLPLILASPHLESGALVHVLPNALQGESHIAVVYPEREFMPPQVRAFIDALVAWAPELIARANAPMPKRAAKKRGGKSA</sequence>
<organism evidence="6 7">
    <name type="scientific">Polyangium jinanense</name>
    <dbReference type="NCBI Taxonomy" id="2829994"/>
    <lineage>
        <taxon>Bacteria</taxon>
        <taxon>Pseudomonadati</taxon>
        <taxon>Myxococcota</taxon>
        <taxon>Polyangia</taxon>
        <taxon>Polyangiales</taxon>
        <taxon>Polyangiaceae</taxon>
        <taxon>Polyangium</taxon>
    </lineage>
</organism>
<keyword evidence="4" id="KW-0804">Transcription</keyword>
<feature type="domain" description="HTH lysR-type" evidence="5">
    <location>
        <begin position="5"/>
        <end position="62"/>
    </location>
</feature>
<comment type="similarity">
    <text evidence="1">Belongs to the LysR transcriptional regulatory family.</text>
</comment>
<dbReference type="GO" id="GO:0006351">
    <property type="term" value="P:DNA-templated transcription"/>
    <property type="evidence" value="ECO:0007669"/>
    <property type="project" value="TreeGrafter"/>
</dbReference>
<evidence type="ECO:0000313" key="7">
    <source>
        <dbReference type="Proteomes" id="UP001151081"/>
    </source>
</evidence>
<dbReference type="Gene3D" id="3.40.190.290">
    <property type="match status" value="1"/>
</dbReference>
<evidence type="ECO:0000259" key="5">
    <source>
        <dbReference type="PROSITE" id="PS50931"/>
    </source>
</evidence>
<dbReference type="Pfam" id="PF03466">
    <property type="entry name" value="LysR_substrate"/>
    <property type="match status" value="1"/>
</dbReference>
<dbReference type="InterPro" id="IPR036388">
    <property type="entry name" value="WH-like_DNA-bd_sf"/>
</dbReference>
<proteinExistence type="inferred from homology"/>
<accession>A0A9X4ARK8</accession>
<evidence type="ECO:0000256" key="1">
    <source>
        <dbReference type="ARBA" id="ARBA00009437"/>
    </source>
</evidence>
<evidence type="ECO:0000256" key="2">
    <source>
        <dbReference type="ARBA" id="ARBA00023015"/>
    </source>
</evidence>
<dbReference type="EMBL" id="JAGTJJ010000005">
    <property type="protein sequence ID" value="MDC3981546.1"/>
    <property type="molecule type" value="Genomic_DNA"/>
</dbReference>
<dbReference type="SUPFAM" id="SSF53850">
    <property type="entry name" value="Periplasmic binding protein-like II"/>
    <property type="match status" value="1"/>
</dbReference>
<dbReference type="InterPro" id="IPR000847">
    <property type="entry name" value="LysR_HTH_N"/>
</dbReference>
<keyword evidence="2" id="KW-0805">Transcription regulation</keyword>
<dbReference type="Pfam" id="PF00126">
    <property type="entry name" value="HTH_1"/>
    <property type="match status" value="1"/>
</dbReference>
<dbReference type="PROSITE" id="PS50931">
    <property type="entry name" value="HTH_LYSR"/>
    <property type="match status" value="1"/>
</dbReference>
<keyword evidence="3" id="KW-0238">DNA-binding</keyword>
<evidence type="ECO:0000256" key="3">
    <source>
        <dbReference type="ARBA" id="ARBA00023125"/>
    </source>
</evidence>
<dbReference type="GO" id="GO:0003700">
    <property type="term" value="F:DNA-binding transcription factor activity"/>
    <property type="evidence" value="ECO:0007669"/>
    <property type="project" value="InterPro"/>
</dbReference>
<name>A0A9X4ARK8_9BACT</name>
<gene>
    <name evidence="6" type="ORF">KEG57_13620</name>
</gene>
<evidence type="ECO:0000313" key="6">
    <source>
        <dbReference type="EMBL" id="MDC3981546.1"/>
    </source>
</evidence>
<dbReference type="SUPFAM" id="SSF46785">
    <property type="entry name" value="Winged helix' DNA-binding domain"/>
    <property type="match status" value="1"/>
</dbReference>
<dbReference type="PANTHER" id="PTHR30537">
    <property type="entry name" value="HTH-TYPE TRANSCRIPTIONAL REGULATOR"/>
    <property type="match status" value="1"/>
</dbReference>
<dbReference type="Proteomes" id="UP001151081">
    <property type="component" value="Unassembled WGS sequence"/>
</dbReference>
<protein>
    <submittedName>
        <fullName evidence="6">LysR family transcriptional regulator</fullName>
    </submittedName>
</protein>
<dbReference type="FunFam" id="1.10.10.10:FF:000001">
    <property type="entry name" value="LysR family transcriptional regulator"/>
    <property type="match status" value="1"/>
</dbReference>
<dbReference type="InterPro" id="IPR036390">
    <property type="entry name" value="WH_DNA-bd_sf"/>
</dbReference>
<dbReference type="PANTHER" id="PTHR30537:SF35">
    <property type="entry name" value="TRANSCRIPTIONAL REGULATORY PROTEIN"/>
    <property type="match status" value="1"/>
</dbReference>
<dbReference type="AlphaFoldDB" id="A0A9X4ARK8"/>
<dbReference type="RefSeq" id="WP_272420215.1">
    <property type="nucleotide sequence ID" value="NZ_JAGTJJ010000005.1"/>
</dbReference>
<dbReference type="GO" id="GO:0043565">
    <property type="term" value="F:sequence-specific DNA binding"/>
    <property type="evidence" value="ECO:0007669"/>
    <property type="project" value="TreeGrafter"/>
</dbReference>
<keyword evidence="7" id="KW-1185">Reference proteome</keyword>
<dbReference type="InterPro" id="IPR005119">
    <property type="entry name" value="LysR_subst-bd"/>
</dbReference>
<reference evidence="6 7" key="1">
    <citation type="submission" date="2021-04" db="EMBL/GenBank/DDBJ databases">
        <title>Genome analysis of Polyangium sp.</title>
        <authorList>
            <person name="Li Y."/>
            <person name="Wang J."/>
        </authorList>
    </citation>
    <scope>NUCLEOTIDE SEQUENCE [LARGE SCALE GENOMIC DNA]</scope>
    <source>
        <strain evidence="6 7">SDU14</strain>
    </source>
</reference>
<comment type="caution">
    <text evidence="6">The sequence shown here is derived from an EMBL/GenBank/DDBJ whole genome shotgun (WGS) entry which is preliminary data.</text>
</comment>
<evidence type="ECO:0000256" key="4">
    <source>
        <dbReference type="ARBA" id="ARBA00023163"/>
    </source>
</evidence>
<dbReference type="InterPro" id="IPR058163">
    <property type="entry name" value="LysR-type_TF_proteobact-type"/>
</dbReference>
<dbReference type="CDD" id="cd08422">
    <property type="entry name" value="PBP2_CrgA_like"/>
    <property type="match status" value="1"/>
</dbReference>